<reference evidence="1" key="2">
    <citation type="submission" date="2010-07" db="EMBL/GenBank/DDBJ databases">
        <authorList>
            <consortium name="The Broad Institute Genome Sequencing Platform"/>
            <consortium name="Broad Institute Genome Sequencing Center for Infectious Disease"/>
            <person name="Ma L.-J."/>
            <person name="Dead R."/>
            <person name="Young S."/>
            <person name="Zeng Q."/>
            <person name="Koehrsen M."/>
            <person name="Alvarado L."/>
            <person name="Berlin A."/>
            <person name="Chapman S.B."/>
            <person name="Chen Z."/>
            <person name="Freedman E."/>
            <person name="Gellesch M."/>
            <person name="Goldberg J."/>
            <person name="Griggs A."/>
            <person name="Gujja S."/>
            <person name="Heilman E.R."/>
            <person name="Heiman D."/>
            <person name="Hepburn T."/>
            <person name="Howarth C."/>
            <person name="Jen D."/>
            <person name="Larson L."/>
            <person name="Mehta T."/>
            <person name="Neiman D."/>
            <person name="Pearson M."/>
            <person name="Roberts A."/>
            <person name="Saif S."/>
            <person name="Shea T."/>
            <person name="Shenoy N."/>
            <person name="Sisk P."/>
            <person name="Stolte C."/>
            <person name="Sykes S."/>
            <person name="Walk T."/>
            <person name="White J."/>
            <person name="Yandava C."/>
            <person name="Haas B."/>
            <person name="Nusbaum C."/>
            <person name="Birren B."/>
        </authorList>
    </citation>
    <scope>NUCLEOTIDE SEQUENCE</scope>
    <source>
        <strain evidence="1">R3-111a-1</strain>
    </source>
</reference>
<protein>
    <submittedName>
        <fullName evidence="1 2">Uncharacterized protein</fullName>
    </submittedName>
</protein>
<dbReference type="RefSeq" id="XP_009223207.1">
    <property type="nucleotide sequence ID" value="XM_009224943.1"/>
</dbReference>
<keyword evidence="3" id="KW-1185">Reference proteome</keyword>
<evidence type="ECO:0000313" key="1">
    <source>
        <dbReference type="EMBL" id="EJT77207.1"/>
    </source>
</evidence>
<sequence>MPVSPAVHVHMEPLGGTRDDKVGGAAWDSNMDAIFGTSTPDIRFFLFVLLIG</sequence>
<dbReference type="VEuPathDB" id="FungiDB:GGTG_07119"/>
<dbReference type="AlphaFoldDB" id="J3P0S4"/>
<name>J3P0S4_GAET3</name>
<reference evidence="2" key="4">
    <citation type="journal article" date="2015" name="G3 (Bethesda)">
        <title>Genome sequences of three phytopathogenic species of the Magnaporthaceae family of fungi.</title>
        <authorList>
            <person name="Okagaki L.H."/>
            <person name="Nunes C.C."/>
            <person name="Sailsbery J."/>
            <person name="Clay B."/>
            <person name="Brown D."/>
            <person name="John T."/>
            <person name="Oh Y."/>
            <person name="Young N."/>
            <person name="Fitzgerald M."/>
            <person name="Haas B.J."/>
            <person name="Zeng Q."/>
            <person name="Young S."/>
            <person name="Adiconis X."/>
            <person name="Fan L."/>
            <person name="Levin J.Z."/>
            <person name="Mitchell T.K."/>
            <person name="Okubara P.A."/>
            <person name="Farman M.L."/>
            <person name="Kohn L.M."/>
            <person name="Birren B."/>
            <person name="Ma L.-J."/>
            <person name="Dean R.A."/>
        </authorList>
    </citation>
    <scope>NUCLEOTIDE SEQUENCE</scope>
    <source>
        <strain evidence="2">R3-111a-1</strain>
    </source>
</reference>
<evidence type="ECO:0000313" key="2">
    <source>
        <dbReference type="EnsemblFungi" id="EJT77207"/>
    </source>
</evidence>
<accession>J3P0S4</accession>
<dbReference type="HOGENOM" id="CLU_3087363_0_0_1"/>
<evidence type="ECO:0000313" key="3">
    <source>
        <dbReference type="Proteomes" id="UP000006039"/>
    </source>
</evidence>
<reference evidence="1" key="3">
    <citation type="submission" date="2010-09" db="EMBL/GenBank/DDBJ databases">
        <title>Annotation of Gaeumannomyces graminis var. tritici R3-111a-1.</title>
        <authorList>
            <consortium name="The Broad Institute Genome Sequencing Platform"/>
            <person name="Ma L.-J."/>
            <person name="Dead R."/>
            <person name="Young S.K."/>
            <person name="Zeng Q."/>
            <person name="Gargeya S."/>
            <person name="Fitzgerald M."/>
            <person name="Haas B."/>
            <person name="Abouelleil A."/>
            <person name="Alvarado L."/>
            <person name="Arachchi H.M."/>
            <person name="Berlin A."/>
            <person name="Brown A."/>
            <person name="Chapman S.B."/>
            <person name="Chen Z."/>
            <person name="Dunbar C."/>
            <person name="Freedman E."/>
            <person name="Gearin G."/>
            <person name="Gellesch M."/>
            <person name="Goldberg J."/>
            <person name="Griggs A."/>
            <person name="Gujja S."/>
            <person name="Heiman D."/>
            <person name="Howarth C."/>
            <person name="Larson L."/>
            <person name="Lui A."/>
            <person name="MacDonald P.J.P."/>
            <person name="Mehta T."/>
            <person name="Montmayeur A."/>
            <person name="Murphy C."/>
            <person name="Neiman D."/>
            <person name="Pearson M."/>
            <person name="Priest M."/>
            <person name="Roberts A."/>
            <person name="Saif S."/>
            <person name="Shea T."/>
            <person name="Shenoy N."/>
            <person name="Sisk P."/>
            <person name="Stolte C."/>
            <person name="Sykes S."/>
            <person name="Yandava C."/>
            <person name="Wortman J."/>
            <person name="Nusbaum C."/>
            <person name="Birren B."/>
        </authorList>
    </citation>
    <scope>NUCLEOTIDE SEQUENCE</scope>
    <source>
        <strain evidence="1">R3-111a-1</strain>
    </source>
</reference>
<dbReference type="EMBL" id="GL385397">
    <property type="protein sequence ID" value="EJT77207.1"/>
    <property type="molecule type" value="Genomic_DNA"/>
</dbReference>
<reference evidence="2" key="5">
    <citation type="submission" date="2018-04" db="UniProtKB">
        <authorList>
            <consortium name="EnsemblFungi"/>
        </authorList>
    </citation>
    <scope>IDENTIFICATION</scope>
    <source>
        <strain evidence="2">R3-111a-1</strain>
    </source>
</reference>
<dbReference type="EnsemblFungi" id="EJT77207">
    <property type="protein sequence ID" value="EJT77207"/>
    <property type="gene ID" value="GGTG_07119"/>
</dbReference>
<dbReference type="GeneID" id="20347577"/>
<proteinExistence type="predicted"/>
<reference evidence="3" key="1">
    <citation type="submission" date="2010-07" db="EMBL/GenBank/DDBJ databases">
        <title>The genome sequence of Gaeumannomyces graminis var. tritici strain R3-111a-1.</title>
        <authorList>
            <consortium name="The Broad Institute Genome Sequencing Platform"/>
            <person name="Ma L.-J."/>
            <person name="Dead R."/>
            <person name="Young S."/>
            <person name="Zeng Q."/>
            <person name="Koehrsen M."/>
            <person name="Alvarado L."/>
            <person name="Berlin A."/>
            <person name="Chapman S.B."/>
            <person name="Chen Z."/>
            <person name="Freedman E."/>
            <person name="Gellesch M."/>
            <person name="Goldberg J."/>
            <person name="Griggs A."/>
            <person name="Gujja S."/>
            <person name="Heilman E.R."/>
            <person name="Heiman D."/>
            <person name="Hepburn T."/>
            <person name="Howarth C."/>
            <person name="Jen D."/>
            <person name="Larson L."/>
            <person name="Mehta T."/>
            <person name="Neiman D."/>
            <person name="Pearson M."/>
            <person name="Roberts A."/>
            <person name="Saif S."/>
            <person name="Shea T."/>
            <person name="Shenoy N."/>
            <person name="Sisk P."/>
            <person name="Stolte C."/>
            <person name="Sykes S."/>
            <person name="Walk T."/>
            <person name="White J."/>
            <person name="Yandava C."/>
            <person name="Haas B."/>
            <person name="Nusbaum C."/>
            <person name="Birren B."/>
        </authorList>
    </citation>
    <scope>NUCLEOTIDE SEQUENCE [LARGE SCALE GENOMIC DNA]</scope>
    <source>
        <strain evidence="3">R3-111a-1</strain>
    </source>
</reference>
<organism evidence="1">
    <name type="scientific">Gaeumannomyces tritici (strain R3-111a-1)</name>
    <name type="common">Wheat and barley take-all root rot fungus</name>
    <name type="synonym">Gaeumannomyces graminis var. tritici</name>
    <dbReference type="NCBI Taxonomy" id="644352"/>
    <lineage>
        <taxon>Eukaryota</taxon>
        <taxon>Fungi</taxon>
        <taxon>Dikarya</taxon>
        <taxon>Ascomycota</taxon>
        <taxon>Pezizomycotina</taxon>
        <taxon>Sordariomycetes</taxon>
        <taxon>Sordariomycetidae</taxon>
        <taxon>Magnaporthales</taxon>
        <taxon>Magnaporthaceae</taxon>
        <taxon>Gaeumannomyces</taxon>
    </lineage>
</organism>
<gene>
    <name evidence="2" type="primary">20347577</name>
    <name evidence="1" type="ORF">GGTG_07119</name>
</gene>
<dbReference type="Proteomes" id="UP000006039">
    <property type="component" value="Unassembled WGS sequence"/>
</dbReference>